<dbReference type="AlphaFoldDB" id="A0A438E5M4"/>
<dbReference type="Pfam" id="PF25516">
    <property type="entry name" value="PTPase"/>
    <property type="match status" value="1"/>
</dbReference>
<organism evidence="5 6">
    <name type="scientific">Vitis vinifera</name>
    <name type="common">Grape</name>
    <dbReference type="NCBI Taxonomy" id="29760"/>
    <lineage>
        <taxon>Eukaryota</taxon>
        <taxon>Viridiplantae</taxon>
        <taxon>Streptophyta</taxon>
        <taxon>Embryophyta</taxon>
        <taxon>Tracheophyta</taxon>
        <taxon>Spermatophyta</taxon>
        <taxon>Magnoliopsida</taxon>
        <taxon>eudicotyledons</taxon>
        <taxon>Gunneridae</taxon>
        <taxon>Pentapetalae</taxon>
        <taxon>rosids</taxon>
        <taxon>Vitales</taxon>
        <taxon>Vitaceae</taxon>
        <taxon>Viteae</taxon>
        <taxon>Vitis</taxon>
    </lineage>
</organism>
<dbReference type="SMART" id="SM00393">
    <property type="entry name" value="R3H"/>
    <property type="match status" value="1"/>
</dbReference>
<sequence>MLIFPLLRFSPPPLRLQRLPCQPLTPFSKFSPKLPYPTIHSSPFSSPLRILPAKFSGYPRKFPNFLLSSYLASASAGEDEFEVELDRLLSLLPEEMRRRVSEHPELHQLIEVVMDLGRNPLARFPSGDFVLSDCPISVQDIEFATSQVSLFFYFLFFILPSTYLDAGLSSWQQDQFMGKFSWLKALLFITEVPVASVATQNATWKNLVLQVGDFAIDNRAGISRTLHRISAIRNRKGAIIGLTCRVGRAISGSANLLQDLVKDGASLLLIGPPGVGKTTIIREIARMLANDYKKRVMIVDTSNEIGGDGDIPHAGIGNARRMQVPNSDMQHKVLIEAVENHMPQVIVIDEIGTKLEAMAASTIAQRGIQLVATAHGVTIENLIMNPSLEMLVGGIQSVTLGDEEASRRGVQKTVLERKGPSTFSCGVEIISKTELQVHPSLEATVDAILSGRFPHFEVRKINSQGVENKVQSEAFVHNSSDEKNEVVEDGLEMNEESSTLDELISEPPPDMGGSSAQDTSPVRVFAYGVKYFDLAIELKYADRNGNILETSVIQGIKQLKMNDKVELTDNISEADALLALQSKLKKNSRIQAAAKSHDIPIYVTKTCSLVQITKAVRAILNGHADDLKDFGSEDKINLSERIDALEEARLAIEQVVIPKGEPVELLPRPSHIMLLQRDLIRKYKLQSEKIGTEPDVRLRILPFQTRTDEDRHTSESDGLDSGLDDFICSKNGTIGTPNTVDRLPLLPE</sequence>
<keyword evidence="1" id="KW-0547">Nucleotide-binding</keyword>
<dbReference type="FunFam" id="3.40.50.300:FF:001088">
    <property type="entry name" value="uncharacterized protein ycf45 isoform X2"/>
    <property type="match status" value="1"/>
</dbReference>
<dbReference type="GO" id="GO:0005524">
    <property type="term" value="F:ATP binding"/>
    <property type="evidence" value="ECO:0007669"/>
    <property type="project" value="UniProtKB-KW"/>
</dbReference>
<feature type="domain" description="R3H" evidence="4">
    <location>
        <begin position="625"/>
        <end position="703"/>
    </location>
</feature>
<feature type="domain" description="AAA+ ATPase" evidence="3">
    <location>
        <begin position="263"/>
        <end position="394"/>
    </location>
</feature>
<dbReference type="PANTHER" id="PTHR20953">
    <property type="entry name" value="KINASE-RELATED"/>
    <property type="match status" value="1"/>
</dbReference>
<evidence type="ECO:0000313" key="5">
    <source>
        <dbReference type="EMBL" id="RVW42963.1"/>
    </source>
</evidence>
<dbReference type="Gene3D" id="3.40.50.300">
    <property type="entry name" value="P-loop containing nucleotide triphosphate hydrolases"/>
    <property type="match status" value="1"/>
</dbReference>
<evidence type="ECO:0000259" key="4">
    <source>
        <dbReference type="SMART" id="SM00393"/>
    </source>
</evidence>
<dbReference type="InterPro" id="IPR034081">
    <property type="entry name" value="R3H_AAA"/>
</dbReference>
<evidence type="ECO:0000259" key="3">
    <source>
        <dbReference type="SMART" id="SM00382"/>
    </source>
</evidence>
<dbReference type="InterPro" id="IPR045735">
    <property type="entry name" value="Spore_III_AA_AAA+_ATPase"/>
</dbReference>
<dbReference type="CDD" id="cd02645">
    <property type="entry name" value="R3H_AAA"/>
    <property type="match status" value="1"/>
</dbReference>
<dbReference type="CDD" id="cd00009">
    <property type="entry name" value="AAA"/>
    <property type="match status" value="1"/>
</dbReference>
<dbReference type="PANTHER" id="PTHR20953:SF3">
    <property type="entry name" value="P-LOOP CONTAINING NUCLEOSIDE TRIPHOSPHATE HYDROLASES SUPERFAMILY PROTEIN"/>
    <property type="match status" value="1"/>
</dbReference>
<dbReference type="SMART" id="SM00382">
    <property type="entry name" value="AAA"/>
    <property type="match status" value="1"/>
</dbReference>
<reference evidence="5 6" key="1">
    <citation type="journal article" date="2018" name="PLoS Genet.">
        <title>Population sequencing reveals clonal diversity and ancestral inbreeding in the grapevine cultivar Chardonnay.</title>
        <authorList>
            <person name="Roach M.J."/>
            <person name="Johnson D.L."/>
            <person name="Bohlmann J."/>
            <person name="van Vuuren H.J."/>
            <person name="Jones S.J."/>
            <person name="Pretorius I.S."/>
            <person name="Schmidt S.A."/>
            <person name="Borneman A.R."/>
        </authorList>
    </citation>
    <scope>NUCLEOTIDE SEQUENCE [LARGE SCALE GENOMIC DNA]</scope>
    <source>
        <strain evidence="6">cv. Chardonnay</strain>
        <tissue evidence="5">Leaf</tissue>
    </source>
</reference>
<evidence type="ECO:0000313" key="6">
    <source>
        <dbReference type="Proteomes" id="UP000288805"/>
    </source>
</evidence>
<comment type="caution">
    <text evidence="5">The sequence shown here is derived from an EMBL/GenBank/DDBJ whole genome shotgun (WGS) entry which is preliminary data.</text>
</comment>
<dbReference type="GO" id="GO:0003676">
    <property type="term" value="F:nucleic acid binding"/>
    <property type="evidence" value="ECO:0007669"/>
    <property type="project" value="InterPro"/>
</dbReference>
<dbReference type="InterPro" id="IPR001374">
    <property type="entry name" value="R3H_dom"/>
</dbReference>
<proteinExistence type="predicted"/>
<dbReference type="EMBL" id="QGNW01001390">
    <property type="protein sequence ID" value="RVW42963.1"/>
    <property type="molecule type" value="Genomic_DNA"/>
</dbReference>
<dbReference type="Pfam" id="PF19568">
    <property type="entry name" value="Spore_III_AA"/>
    <property type="match status" value="1"/>
</dbReference>
<name>A0A438E5M4_VITVI</name>
<keyword evidence="2" id="KW-0067">ATP-binding</keyword>
<evidence type="ECO:0000256" key="2">
    <source>
        <dbReference type="ARBA" id="ARBA00022840"/>
    </source>
</evidence>
<accession>A0A438E5M4</accession>
<dbReference type="Proteomes" id="UP000288805">
    <property type="component" value="Unassembled WGS sequence"/>
</dbReference>
<dbReference type="SUPFAM" id="SSF52540">
    <property type="entry name" value="P-loop containing nucleoside triphosphate hydrolases"/>
    <property type="match status" value="1"/>
</dbReference>
<protein>
    <submittedName>
        <fullName evidence="5">Uncharacterized protein ycf45</fullName>
    </submittedName>
</protein>
<dbReference type="InterPro" id="IPR027417">
    <property type="entry name" value="P-loop_NTPase"/>
</dbReference>
<dbReference type="InterPro" id="IPR003593">
    <property type="entry name" value="AAA+_ATPase"/>
</dbReference>
<evidence type="ECO:0000256" key="1">
    <source>
        <dbReference type="ARBA" id="ARBA00022741"/>
    </source>
</evidence>
<dbReference type="PRINTS" id="PR00830">
    <property type="entry name" value="ENDOLAPTASE"/>
</dbReference>
<dbReference type="InterPro" id="IPR058670">
    <property type="entry name" value="PTPase_dom"/>
</dbReference>
<gene>
    <name evidence="5" type="primary">ycf45_3</name>
    <name evidence="5" type="ORF">CK203_076295</name>
</gene>